<organism evidence="2 3">
    <name type="scientific">Trametes coccinea (strain BRFM310)</name>
    <name type="common">Pycnoporus coccineus</name>
    <dbReference type="NCBI Taxonomy" id="1353009"/>
    <lineage>
        <taxon>Eukaryota</taxon>
        <taxon>Fungi</taxon>
        <taxon>Dikarya</taxon>
        <taxon>Basidiomycota</taxon>
        <taxon>Agaricomycotina</taxon>
        <taxon>Agaricomycetes</taxon>
        <taxon>Polyporales</taxon>
        <taxon>Polyporaceae</taxon>
        <taxon>Trametes</taxon>
    </lineage>
</organism>
<feature type="region of interest" description="Disordered" evidence="1">
    <location>
        <begin position="487"/>
        <end position="587"/>
    </location>
</feature>
<sequence>MTSPHSFSFSKPAMQGDAVSVLVLVEDSPQMAAKWPDVRDSYLPTLLENLRTADPSVQMEARWLTTSSSSPVATYSITDAAQCRNVPALVLGQANSTKITPAVIHQAISILASAARGTSATRHFVLVAATGLPSSGQMTEATPSGFDPWDDIALVLKQEYIRLHVILNIGAEMRTYHELFKRSLQLQSNSEVPAWFRVDSRKFSIRLSGRPQYVRSSVAVPIPLIPAGIAPGNYGNPSPPSQKSASPTTPPTQGPSPPASSPPQRKATVSPTSPRSRARGSETPGSPPEGVGNGGGLVSYLQQMHGLTKKKSYGVKAPKKTYADAHLPMSGRPILPRLEVSQSDIYTYPSFDHAHGSESHVPVSDPHSHPNRRHSADQLPPASLVARTSNEDRRARRRGPWLPIAPLVSSTPSSPTSVTSPGTLAALQSLASMTPRLPDFATKGRGPPTTTMSPTDVQDPHAVPGANSGNMHAYAYSVATSRPPVDMASSYPAPHPADPTTASSAYYYSRGPESAPPWPQQAPVIGPPASPTTAPSPSHTSASSYSDASRQYSDFTYGSSPPSSSSTTPPSITSLAQPSADNPEDQPFIITPEWLADADAQMAEAVRSGAIQANMSPALCSAVQPGQSSAVPSQSQSYLPPEQMRQEAMYYSSLPTPQGHSMPPQDVAYSSMYAGNMPMDAKLSTSQTEGAWQYEMDPGYVASVPDYVAHQNHWYPS</sequence>
<dbReference type="Proteomes" id="UP000193067">
    <property type="component" value="Unassembled WGS sequence"/>
</dbReference>
<dbReference type="AlphaFoldDB" id="A0A1Y2IH98"/>
<reference evidence="2 3" key="1">
    <citation type="journal article" date="2015" name="Biotechnol. Biofuels">
        <title>Enhanced degradation of softwood versus hardwood by the white-rot fungus Pycnoporus coccineus.</title>
        <authorList>
            <person name="Couturier M."/>
            <person name="Navarro D."/>
            <person name="Chevret D."/>
            <person name="Henrissat B."/>
            <person name="Piumi F."/>
            <person name="Ruiz-Duenas F.J."/>
            <person name="Martinez A.T."/>
            <person name="Grigoriev I.V."/>
            <person name="Riley R."/>
            <person name="Lipzen A."/>
            <person name="Berrin J.G."/>
            <person name="Master E.R."/>
            <person name="Rosso M.N."/>
        </authorList>
    </citation>
    <scope>NUCLEOTIDE SEQUENCE [LARGE SCALE GENOMIC DNA]</scope>
    <source>
        <strain evidence="2 3">BRFM310</strain>
    </source>
</reference>
<evidence type="ECO:0000256" key="1">
    <source>
        <dbReference type="SAM" id="MobiDB-lite"/>
    </source>
</evidence>
<evidence type="ECO:0000313" key="3">
    <source>
        <dbReference type="Proteomes" id="UP000193067"/>
    </source>
</evidence>
<keyword evidence="3" id="KW-1185">Reference proteome</keyword>
<feature type="compositionally biased region" description="Low complexity" evidence="1">
    <location>
        <begin position="408"/>
        <end position="421"/>
    </location>
</feature>
<accession>A0A1Y2IH98</accession>
<feature type="region of interest" description="Disordered" evidence="1">
    <location>
        <begin position="231"/>
        <end position="298"/>
    </location>
</feature>
<feature type="compositionally biased region" description="Low complexity" evidence="1">
    <location>
        <begin position="559"/>
        <end position="574"/>
    </location>
</feature>
<feature type="region of interest" description="Disordered" evidence="1">
    <location>
        <begin position="349"/>
        <end position="421"/>
    </location>
</feature>
<dbReference type="OrthoDB" id="3263163at2759"/>
<feature type="compositionally biased region" description="Low complexity" evidence="1">
    <location>
        <begin position="531"/>
        <end position="549"/>
    </location>
</feature>
<proteinExistence type="predicted"/>
<name>A0A1Y2IH98_TRAC3</name>
<feature type="region of interest" description="Disordered" evidence="1">
    <location>
        <begin position="436"/>
        <end position="468"/>
    </location>
</feature>
<protein>
    <submittedName>
        <fullName evidence="2">Uncharacterized protein</fullName>
    </submittedName>
</protein>
<dbReference type="EMBL" id="KZ084126">
    <property type="protein sequence ID" value="OSC99640.1"/>
    <property type="molecule type" value="Genomic_DNA"/>
</dbReference>
<gene>
    <name evidence="2" type="ORF">PYCCODRAFT_1438213</name>
</gene>
<evidence type="ECO:0000313" key="2">
    <source>
        <dbReference type="EMBL" id="OSC99640.1"/>
    </source>
</evidence>
<feature type="compositionally biased region" description="Pro residues" evidence="1">
    <location>
        <begin position="514"/>
        <end position="530"/>
    </location>
</feature>
<feature type="compositionally biased region" description="Pro residues" evidence="1">
    <location>
        <begin position="248"/>
        <end position="261"/>
    </location>
</feature>